<evidence type="ECO:0000313" key="2">
    <source>
        <dbReference type="Proteomes" id="UP000199036"/>
    </source>
</evidence>
<keyword evidence="2" id="KW-1185">Reference proteome</keyword>
<sequence>MKLINIQLSLLFSLLVYTNMFGQVLSSSPDVLGKVSAPVIPTNSGIESLRFTNFSSDKVSTLGSQFVNDKFSEATVNNGSQYFDLRYNNYSGYFEYKKSPTEVINLSKEKNNEITFKDGRKYFLKQYKTNKASKEDYLLTVGITNANVKLYKLDSVELIPYKESTNSYEEKKLPEFKLKKPLYFIEYENTVNPIQKSKDLEKIFPDHSKEIKKFISQKNIDFNSDDMILVQNFLNSIL</sequence>
<dbReference type="OrthoDB" id="978006at2"/>
<dbReference type="EMBL" id="FOVI01000001">
    <property type="protein sequence ID" value="SFN12295.1"/>
    <property type="molecule type" value="Genomic_DNA"/>
</dbReference>
<protein>
    <submittedName>
        <fullName evidence="1">Uncharacterized protein</fullName>
    </submittedName>
</protein>
<evidence type="ECO:0000313" key="1">
    <source>
        <dbReference type="EMBL" id="SFN12295.1"/>
    </source>
</evidence>
<reference evidence="2" key="1">
    <citation type="submission" date="2016-10" db="EMBL/GenBank/DDBJ databases">
        <authorList>
            <person name="Varghese N."/>
            <person name="Submissions S."/>
        </authorList>
    </citation>
    <scope>NUCLEOTIDE SEQUENCE [LARGE SCALE GENOMIC DNA]</scope>
    <source>
        <strain evidence="2">DS-12</strain>
    </source>
</reference>
<accession>A0A1I4WFU3</accession>
<proteinExistence type="predicted"/>
<name>A0A1I4WFU3_9FLAO</name>
<dbReference type="Proteomes" id="UP000199036">
    <property type="component" value="Unassembled WGS sequence"/>
</dbReference>
<organism evidence="1 2">
    <name type="scientific">Paenimyroides ummariense</name>
    <dbReference type="NCBI Taxonomy" id="913024"/>
    <lineage>
        <taxon>Bacteria</taxon>
        <taxon>Pseudomonadati</taxon>
        <taxon>Bacteroidota</taxon>
        <taxon>Flavobacteriia</taxon>
        <taxon>Flavobacteriales</taxon>
        <taxon>Flavobacteriaceae</taxon>
        <taxon>Paenimyroides</taxon>
    </lineage>
</organism>
<dbReference type="AlphaFoldDB" id="A0A1I4WFU3"/>
<dbReference type="RefSeq" id="WP_143095555.1">
    <property type="nucleotide sequence ID" value="NZ_FOVI01000001.1"/>
</dbReference>
<gene>
    <name evidence="1" type="ORF">SAMN05421741_101202</name>
</gene>